<protein>
    <submittedName>
        <fullName evidence="1">Uncharacterized protein</fullName>
    </submittedName>
</protein>
<evidence type="ECO:0000313" key="1">
    <source>
        <dbReference type="EMBL" id="KZD03351.1"/>
    </source>
</evidence>
<dbReference type="OrthoDB" id="9786548at2"/>
<accession>A0A154VQ37</accession>
<name>A0A154VQ37_9PROT</name>
<gene>
    <name evidence="1" type="ORF">AUP43_13155</name>
</gene>
<keyword evidence="2" id="KW-1185">Reference proteome</keyword>
<proteinExistence type="predicted"/>
<dbReference type="RefSeq" id="WP_067559131.1">
    <property type="nucleotide sequence ID" value="NZ_LPXN01000147.1"/>
</dbReference>
<dbReference type="STRING" id="580166.AUP43_13155"/>
<dbReference type="AlphaFoldDB" id="A0A154VQ37"/>
<evidence type="ECO:0000313" key="2">
    <source>
        <dbReference type="Proteomes" id="UP000076400"/>
    </source>
</evidence>
<dbReference type="EMBL" id="LPXN01000147">
    <property type="protein sequence ID" value="KZD03351.1"/>
    <property type="molecule type" value="Genomic_DNA"/>
</dbReference>
<sequence length="161" mass="17840">MPKAQIIPAPMELKRRAVNRKKGFDINPSPTDLAKIEAAVNASADKFVTAFAAILRALRGAIELAERDPTMRDMVLVEVRERAFDVKGLGGTYKFPLMSEIGRSLHMLTGRMETMNDVQLAIVKYHVDALYVVLAQRIQGQGGALEQELLVAFRKAVEKFG</sequence>
<reference evidence="1 2" key="1">
    <citation type="submission" date="2015-12" db="EMBL/GenBank/DDBJ databases">
        <title>Genome sequence of Oceanibaculum pacificum MCCC 1A02656.</title>
        <authorList>
            <person name="Lu L."/>
            <person name="Lai Q."/>
            <person name="Shao Z."/>
            <person name="Qian P."/>
        </authorList>
    </citation>
    <scope>NUCLEOTIDE SEQUENCE [LARGE SCALE GENOMIC DNA]</scope>
    <source>
        <strain evidence="1 2">MCCC 1A02656</strain>
    </source>
</reference>
<comment type="caution">
    <text evidence="1">The sequence shown here is derived from an EMBL/GenBank/DDBJ whole genome shotgun (WGS) entry which is preliminary data.</text>
</comment>
<dbReference type="Proteomes" id="UP000076400">
    <property type="component" value="Unassembled WGS sequence"/>
</dbReference>
<organism evidence="1 2">
    <name type="scientific">Oceanibaculum pacificum</name>
    <dbReference type="NCBI Taxonomy" id="580166"/>
    <lineage>
        <taxon>Bacteria</taxon>
        <taxon>Pseudomonadati</taxon>
        <taxon>Pseudomonadota</taxon>
        <taxon>Alphaproteobacteria</taxon>
        <taxon>Rhodospirillales</taxon>
        <taxon>Oceanibaculaceae</taxon>
        <taxon>Oceanibaculum</taxon>
    </lineage>
</organism>